<dbReference type="RefSeq" id="WP_115249538.1">
    <property type="nucleotide sequence ID" value="NZ_JBMMEP010000001.1"/>
</dbReference>
<evidence type="ECO:0000256" key="3">
    <source>
        <dbReference type="ARBA" id="ARBA00022692"/>
    </source>
</evidence>
<organism evidence="7 8">
    <name type="scientific">Avibacterium avium</name>
    <name type="common">Pasteurella avium</name>
    <dbReference type="NCBI Taxonomy" id="751"/>
    <lineage>
        <taxon>Bacteria</taxon>
        <taxon>Pseudomonadati</taxon>
        <taxon>Pseudomonadota</taxon>
        <taxon>Gammaproteobacteria</taxon>
        <taxon>Pasteurellales</taxon>
        <taxon>Pasteurellaceae</taxon>
        <taxon>Avibacterium</taxon>
    </lineage>
</organism>
<dbReference type="GeneID" id="300133556"/>
<feature type="transmembrane region" description="Helical" evidence="6">
    <location>
        <begin position="7"/>
        <end position="28"/>
    </location>
</feature>
<dbReference type="Pfam" id="PF03788">
    <property type="entry name" value="LrgA"/>
    <property type="match status" value="1"/>
</dbReference>
<dbReference type="GO" id="GO:0005886">
    <property type="term" value="C:plasma membrane"/>
    <property type="evidence" value="ECO:0007669"/>
    <property type="project" value="UniProtKB-SubCell"/>
</dbReference>
<comment type="subcellular location">
    <subcellularLocation>
        <location evidence="1">Cell membrane</location>
        <topology evidence="1">Multi-pass membrane protein</topology>
    </subcellularLocation>
</comment>
<gene>
    <name evidence="7" type="primary">yohJ</name>
    <name evidence="7" type="ORF">NCTC11297_01351</name>
</gene>
<dbReference type="InterPro" id="IPR005538">
    <property type="entry name" value="LrgA/CidA"/>
</dbReference>
<sequence>MLKLFYFLRSVAILYLMLLLGELIVYLLPLGIPASIWGLVLLFLCLSLQIIKVDWILQGSRLINRYMAVLFVPISVGIMEYSELLIKQAKVLLIPNIIATFLTLILIAWLSDYLFAQRSFRKLRQRVLKQRGRGKQ</sequence>
<dbReference type="Proteomes" id="UP000255098">
    <property type="component" value="Unassembled WGS sequence"/>
</dbReference>
<evidence type="ECO:0000313" key="8">
    <source>
        <dbReference type="Proteomes" id="UP000255098"/>
    </source>
</evidence>
<accession>A0A379ARX8</accession>
<dbReference type="EMBL" id="UGSP01000001">
    <property type="protein sequence ID" value="SUB24314.1"/>
    <property type="molecule type" value="Genomic_DNA"/>
</dbReference>
<keyword evidence="5 6" id="KW-0472">Membrane</keyword>
<feature type="transmembrane region" description="Helical" evidence="6">
    <location>
        <begin position="34"/>
        <end position="51"/>
    </location>
</feature>
<keyword evidence="2" id="KW-1003">Cell membrane</keyword>
<evidence type="ECO:0000256" key="6">
    <source>
        <dbReference type="SAM" id="Phobius"/>
    </source>
</evidence>
<proteinExistence type="predicted"/>
<evidence type="ECO:0000256" key="2">
    <source>
        <dbReference type="ARBA" id="ARBA00022475"/>
    </source>
</evidence>
<dbReference type="PANTHER" id="PTHR33931">
    <property type="entry name" value="HOLIN-LIKE PROTEIN CIDA-RELATED"/>
    <property type="match status" value="1"/>
</dbReference>
<evidence type="ECO:0000256" key="5">
    <source>
        <dbReference type="ARBA" id="ARBA00023136"/>
    </source>
</evidence>
<dbReference type="PANTHER" id="PTHR33931:SF5">
    <property type="entry name" value="UPF0299 MEMBRANE PROTEIN YOHJ"/>
    <property type="match status" value="1"/>
</dbReference>
<feature type="transmembrane region" description="Helical" evidence="6">
    <location>
        <begin position="93"/>
        <end position="116"/>
    </location>
</feature>
<keyword evidence="8" id="KW-1185">Reference proteome</keyword>
<evidence type="ECO:0000313" key="7">
    <source>
        <dbReference type="EMBL" id="SUB24314.1"/>
    </source>
</evidence>
<evidence type="ECO:0000256" key="4">
    <source>
        <dbReference type="ARBA" id="ARBA00022989"/>
    </source>
</evidence>
<reference evidence="7 8" key="1">
    <citation type="submission" date="2018-06" db="EMBL/GenBank/DDBJ databases">
        <authorList>
            <consortium name="Pathogen Informatics"/>
            <person name="Doyle S."/>
        </authorList>
    </citation>
    <scope>NUCLEOTIDE SEQUENCE [LARGE SCALE GENOMIC DNA]</scope>
    <source>
        <strain evidence="8">NCTC 11297</strain>
    </source>
</reference>
<dbReference type="NCBIfam" id="NF002494">
    <property type="entry name" value="PRK01821.1"/>
    <property type="match status" value="1"/>
</dbReference>
<feature type="transmembrane region" description="Helical" evidence="6">
    <location>
        <begin position="63"/>
        <end position="81"/>
    </location>
</feature>
<evidence type="ECO:0000256" key="1">
    <source>
        <dbReference type="ARBA" id="ARBA00004651"/>
    </source>
</evidence>
<dbReference type="AlphaFoldDB" id="A0A379ARX8"/>
<name>A0A379ARX8_AVIAV</name>
<keyword evidence="3 6" id="KW-0812">Transmembrane</keyword>
<protein>
    <submittedName>
        <fullName evidence="7">Membrane protein</fullName>
    </submittedName>
</protein>
<keyword evidence="4 6" id="KW-1133">Transmembrane helix</keyword>